<dbReference type="PANTHER" id="PTHR47696:SF1">
    <property type="entry name" value="THAP DOMAIN-CONTAINING PROTEIN 2"/>
    <property type="match status" value="1"/>
</dbReference>
<dbReference type="GeneID" id="114443737"/>
<evidence type="ECO:0000259" key="7">
    <source>
        <dbReference type="PROSITE" id="PS50950"/>
    </source>
</evidence>
<dbReference type="SUPFAM" id="SSF46579">
    <property type="entry name" value="Prefoldin"/>
    <property type="match status" value="1"/>
</dbReference>
<evidence type="ECO:0000256" key="3">
    <source>
        <dbReference type="ARBA" id="ARBA00022833"/>
    </source>
</evidence>
<dbReference type="Pfam" id="PF05485">
    <property type="entry name" value="THAP"/>
    <property type="match status" value="1"/>
</dbReference>
<keyword evidence="3" id="KW-0862">Zinc</keyword>
<dbReference type="InterPro" id="IPR006612">
    <property type="entry name" value="THAP_Znf"/>
</dbReference>
<dbReference type="GO" id="GO:0008270">
    <property type="term" value="F:zinc ion binding"/>
    <property type="evidence" value="ECO:0007669"/>
    <property type="project" value="UniProtKB-KW"/>
</dbReference>
<evidence type="ECO:0000256" key="1">
    <source>
        <dbReference type="ARBA" id="ARBA00022723"/>
    </source>
</evidence>
<dbReference type="PANTHER" id="PTHR47696">
    <property type="entry name" value="THAP DOMAIN-CONTAINING PROTEIN 2"/>
    <property type="match status" value="1"/>
</dbReference>
<evidence type="ECO:0000313" key="8">
    <source>
        <dbReference type="Proteomes" id="UP000515145"/>
    </source>
</evidence>
<evidence type="ECO:0000256" key="4">
    <source>
        <dbReference type="ARBA" id="ARBA00023125"/>
    </source>
</evidence>
<dbReference type="Proteomes" id="UP000515145">
    <property type="component" value="Chromosome 12"/>
</dbReference>
<accession>A0A6P7JAZ9</accession>
<dbReference type="AlphaFoldDB" id="A0A6P7JAZ9"/>
<keyword evidence="6" id="KW-0175">Coiled coil</keyword>
<evidence type="ECO:0000256" key="6">
    <source>
        <dbReference type="SAM" id="Coils"/>
    </source>
</evidence>
<gene>
    <name evidence="9" type="primary">thap1</name>
</gene>
<feature type="domain" description="THAP-type" evidence="7">
    <location>
        <begin position="1"/>
        <end position="81"/>
    </location>
</feature>
<keyword evidence="1" id="KW-0479">Metal-binding</keyword>
<keyword evidence="2 5" id="KW-0863">Zinc-finger</keyword>
<dbReference type="FunCoup" id="A0A6P7JAZ9">
    <property type="interactions" value="1142"/>
</dbReference>
<name>A0A6P7JAZ9_9TELE</name>
<dbReference type="PROSITE" id="PS50950">
    <property type="entry name" value="ZF_THAP"/>
    <property type="match status" value="1"/>
</dbReference>
<dbReference type="InParanoid" id="A0A6P7JAZ9"/>
<dbReference type="CTD" id="55145"/>
<dbReference type="SMART" id="SM00980">
    <property type="entry name" value="THAP"/>
    <property type="match status" value="1"/>
</dbReference>
<dbReference type="InterPro" id="IPR026521">
    <property type="entry name" value="THAP2"/>
</dbReference>
<dbReference type="GO" id="GO:0003677">
    <property type="term" value="F:DNA binding"/>
    <property type="evidence" value="ECO:0007669"/>
    <property type="project" value="UniProtKB-UniRule"/>
</dbReference>
<dbReference type="InterPro" id="IPR038441">
    <property type="entry name" value="THAP_Znf_sf"/>
</dbReference>
<dbReference type="SMART" id="SM00692">
    <property type="entry name" value="DM3"/>
    <property type="match status" value="1"/>
</dbReference>
<reference evidence="9" key="1">
    <citation type="submission" date="2025-08" db="UniProtKB">
        <authorList>
            <consortium name="RefSeq"/>
        </authorList>
    </citation>
    <scope>IDENTIFICATION</scope>
</reference>
<protein>
    <submittedName>
        <fullName evidence="9">THAP domain-containing protein 1</fullName>
    </submittedName>
</protein>
<evidence type="ECO:0000256" key="2">
    <source>
        <dbReference type="ARBA" id="ARBA00022771"/>
    </source>
</evidence>
<proteinExistence type="predicted"/>
<evidence type="ECO:0000256" key="5">
    <source>
        <dbReference type="PROSITE-ProRule" id="PRU00309"/>
    </source>
</evidence>
<keyword evidence="4 5" id="KW-0238">DNA-binding</keyword>
<dbReference type="Gene3D" id="6.20.210.20">
    <property type="entry name" value="THAP domain"/>
    <property type="match status" value="1"/>
</dbReference>
<evidence type="ECO:0000313" key="9">
    <source>
        <dbReference type="RefSeq" id="XP_028273835.1"/>
    </source>
</evidence>
<dbReference type="RefSeq" id="XP_028273835.1">
    <property type="nucleotide sequence ID" value="XM_028418034.1"/>
</dbReference>
<sequence>MVQTCSAYGCKNRYHKDKDISFHKFPLARPDVCGKWVAAMRRNNFKPTKYSNICSQHFTKDCFKRECNNRVLKENAVPSLFTFNLSIKSESLEDPFVSELHFPLSLTSDPAVEENPEISMPDTRSDTAVVSCDHNYTVEDSAQQKRRIEQLEHQLERLRKKLKTAQQKCRRQERQLKRLKAACKAAKTGSKPAPAFSEGYVILPKHIYHTLKGIK</sequence>
<dbReference type="OrthoDB" id="9867479at2759"/>
<organism evidence="8 9">
    <name type="scientific">Parambassis ranga</name>
    <name type="common">Indian glassy fish</name>
    <dbReference type="NCBI Taxonomy" id="210632"/>
    <lineage>
        <taxon>Eukaryota</taxon>
        <taxon>Metazoa</taxon>
        <taxon>Chordata</taxon>
        <taxon>Craniata</taxon>
        <taxon>Vertebrata</taxon>
        <taxon>Euteleostomi</taxon>
        <taxon>Actinopterygii</taxon>
        <taxon>Neopterygii</taxon>
        <taxon>Teleostei</taxon>
        <taxon>Neoteleostei</taxon>
        <taxon>Acanthomorphata</taxon>
        <taxon>Ovalentaria</taxon>
        <taxon>Ambassidae</taxon>
        <taxon>Parambassis</taxon>
    </lineage>
</organism>
<feature type="coiled-coil region" evidence="6">
    <location>
        <begin position="141"/>
        <end position="189"/>
    </location>
</feature>
<keyword evidence="8" id="KW-1185">Reference proteome</keyword>
<dbReference type="SUPFAM" id="SSF57716">
    <property type="entry name" value="Glucocorticoid receptor-like (DNA-binding domain)"/>
    <property type="match status" value="1"/>
</dbReference>